<dbReference type="CDD" id="cd00590">
    <property type="entry name" value="RRM_SF"/>
    <property type="match status" value="1"/>
</dbReference>
<keyword evidence="1" id="KW-0677">Repeat</keyword>
<feature type="region of interest" description="Disordered" evidence="4">
    <location>
        <begin position="1"/>
        <end position="81"/>
    </location>
</feature>
<sequence length="612" mass="66365">MGHLNPRAKTFLGGPLEATATTAANGSATRAPHSTKAVMPSTTAPARMPAQTSTSTLTPTPTPSNSPASSDDSKTPRVAPRFGHNWATFPASQPASAGARTQRFDPNSFLSVNDPEPPYMHRSRSPSVPIVLPSDEERRHQAIKAHPNFPAGDASRRPDTSLLALRHLQLADTTPSFNPFGESSSSASTSRDATRRASPPRLTTPYAAASVSYNTRPTSRDHSPNSSDSGHEQILYASEWEESKNVYVANLPKEVTRDLLFDMGSQFGRVIYASLHHDGITVETYEMLPERVKDFKLPERFAFIMFDTVESAHKFAKVIPMVWGCECMPANETHQLKGKVHEDPHSSNLYVAEIPLNCTEQDLHNLMHPGIISSHRFLIDSSGNRRGVAMVRLQSRAQAEAAIARLDRKITMRGCVKPIQVRIADSESQKLYKKGASGAATPPPLRRAASVATMQTPAQPTYLAAFSADLVYQELTEGELQTAVEIGVGAGRELRRRESMRALNARASVPSLAAASTRQNLVAFPEMPMTPTTPTYFGAAPQADPWVFLPTSTTATSAARDAPGRWERDNGSKSMYTPDSEGSSSSSSSRGASAGSTALWNDRRGASSSWRN</sequence>
<keyword evidence="7" id="KW-1185">Reference proteome</keyword>
<dbReference type="SMART" id="SM00360">
    <property type="entry name" value="RRM"/>
    <property type="match status" value="2"/>
</dbReference>
<feature type="domain" description="RRM" evidence="5">
    <location>
        <begin position="244"/>
        <end position="351"/>
    </location>
</feature>
<dbReference type="SUPFAM" id="SSF54928">
    <property type="entry name" value="RNA-binding domain, RBD"/>
    <property type="match status" value="2"/>
</dbReference>
<dbReference type="EMBL" id="JBBXJM010000002">
    <property type="protein sequence ID" value="KAL1411698.1"/>
    <property type="molecule type" value="Genomic_DNA"/>
</dbReference>
<proteinExistence type="predicted"/>
<gene>
    <name evidence="6" type="ORF">Q8F55_002664</name>
</gene>
<keyword evidence="2 3" id="KW-0694">RNA-binding</keyword>
<feature type="region of interest" description="Disordered" evidence="4">
    <location>
        <begin position="555"/>
        <end position="612"/>
    </location>
</feature>
<feature type="region of interest" description="Disordered" evidence="4">
    <location>
        <begin position="173"/>
        <end position="231"/>
    </location>
</feature>
<dbReference type="InterPro" id="IPR035979">
    <property type="entry name" value="RBD_domain_sf"/>
</dbReference>
<dbReference type="Pfam" id="PF00076">
    <property type="entry name" value="RRM_1"/>
    <property type="match status" value="2"/>
</dbReference>
<dbReference type="PANTHER" id="PTHR24012">
    <property type="entry name" value="RNA BINDING PROTEIN"/>
    <property type="match status" value="1"/>
</dbReference>
<accession>A0ABR3QAE5</accession>
<evidence type="ECO:0000259" key="5">
    <source>
        <dbReference type="PROSITE" id="PS50102"/>
    </source>
</evidence>
<dbReference type="PROSITE" id="PS50102">
    <property type="entry name" value="RRM"/>
    <property type="match status" value="2"/>
</dbReference>
<evidence type="ECO:0000256" key="4">
    <source>
        <dbReference type="SAM" id="MobiDB-lite"/>
    </source>
</evidence>
<feature type="compositionally biased region" description="Basic and acidic residues" evidence="4">
    <location>
        <begin position="562"/>
        <end position="571"/>
    </location>
</feature>
<comment type="caution">
    <text evidence="6">The sequence shown here is derived from an EMBL/GenBank/DDBJ whole genome shotgun (WGS) entry which is preliminary data.</text>
</comment>
<dbReference type="Gene3D" id="3.30.70.330">
    <property type="match status" value="2"/>
</dbReference>
<dbReference type="InterPro" id="IPR000504">
    <property type="entry name" value="RRM_dom"/>
</dbReference>
<dbReference type="RefSeq" id="XP_069211642.1">
    <property type="nucleotide sequence ID" value="XM_069351256.1"/>
</dbReference>
<evidence type="ECO:0000313" key="6">
    <source>
        <dbReference type="EMBL" id="KAL1411698.1"/>
    </source>
</evidence>
<protein>
    <recommendedName>
        <fullName evidence="5">RRM domain-containing protein</fullName>
    </recommendedName>
</protein>
<organism evidence="6 7">
    <name type="scientific">Vanrija albida</name>
    <dbReference type="NCBI Taxonomy" id="181172"/>
    <lineage>
        <taxon>Eukaryota</taxon>
        <taxon>Fungi</taxon>
        <taxon>Dikarya</taxon>
        <taxon>Basidiomycota</taxon>
        <taxon>Agaricomycotina</taxon>
        <taxon>Tremellomycetes</taxon>
        <taxon>Trichosporonales</taxon>
        <taxon>Trichosporonaceae</taxon>
        <taxon>Vanrija</taxon>
    </lineage>
</organism>
<dbReference type="InterPro" id="IPR012677">
    <property type="entry name" value="Nucleotide-bd_a/b_plait_sf"/>
</dbReference>
<evidence type="ECO:0000256" key="2">
    <source>
        <dbReference type="ARBA" id="ARBA00022884"/>
    </source>
</evidence>
<evidence type="ECO:0000256" key="1">
    <source>
        <dbReference type="ARBA" id="ARBA00022737"/>
    </source>
</evidence>
<dbReference type="Proteomes" id="UP001565368">
    <property type="component" value="Unassembled WGS sequence"/>
</dbReference>
<feature type="domain" description="RRM" evidence="5">
    <location>
        <begin position="347"/>
        <end position="426"/>
    </location>
</feature>
<evidence type="ECO:0000313" key="7">
    <source>
        <dbReference type="Proteomes" id="UP001565368"/>
    </source>
</evidence>
<name>A0ABR3QAE5_9TREE</name>
<dbReference type="GeneID" id="95983707"/>
<feature type="compositionally biased region" description="Low complexity" evidence="4">
    <location>
        <begin position="18"/>
        <end position="31"/>
    </location>
</feature>
<feature type="compositionally biased region" description="Low complexity" evidence="4">
    <location>
        <begin position="580"/>
        <end position="598"/>
    </location>
</feature>
<feature type="compositionally biased region" description="Low complexity" evidence="4">
    <location>
        <begin position="52"/>
        <end position="70"/>
    </location>
</feature>
<reference evidence="6 7" key="1">
    <citation type="submission" date="2023-08" db="EMBL/GenBank/DDBJ databases">
        <title>Annotated Genome Sequence of Vanrija albida AlHP1.</title>
        <authorList>
            <person name="Herzog R."/>
        </authorList>
    </citation>
    <scope>NUCLEOTIDE SEQUENCE [LARGE SCALE GENOMIC DNA]</scope>
    <source>
        <strain evidence="6 7">AlHP1</strain>
    </source>
</reference>
<evidence type="ECO:0000256" key="3">
    <source>
        <dbReference type="PROSITE-ProRule" id="PRU00176"/>
    </source>
</evidence>